<comment type="similarity">
    <text evidence="2">Belongs to the CAP family.</text>
</comment>
<dbReference type="GO" id="GO:0019933">
    <property type="term" value="P:cAMP-mediated signaling"/>
    <property type="evidence" value="ECO:0007669"/>
    <property type="project" value="TreeGrafter"/>
</dbReference>
<proteinExistence type="inferred from homology"/>
<reference evidence="8" key="1">
    <citation type="submission" date="2021-01" db="EMBL/GenBank/DDBJ databases">
        <authorList>
            <person name="Li R."/>
            <person name="Bekaert M."/>
        </authorList>
    </citation>
    <scope>NUCLEOTIDE SEQUENCE</scope>
    <source>
        <strain evidence="8">Farmed</strain>
    </source>
</reference>
<dbReference type="InterPro" id="IPR017901">
    <property type="entry name" value="C-CAP_CF_C-like"/>
</dbReference>
<evidence type="ECO:0000256" key="2">
    <source>
        <dbReference type="ARBA" id="ARBA00007659"/>
    </source>
</evidence>
<evidence type="ECO:0000259" key="7">
    <source>
        <dbReference type="PROSITE" id="PS51329"/>
    </source>
</evidence>
<dbReference type="GO" id="GO:0005737">
    <property type="term" value="C:cytoplasm"/>
    <property type="evidence" value="ECO:0007669"/>
    <property type="project" value="TreeGrafter"/>
</dbReference>
<keyword evidence="4 6" id="KW-0472">Membrane</keyword>
<feature type="domain" description="C-CAP/cofactor C-like" evidence="7">
    <location>
        <begin position="308"/>
        <end position="447"/>
    </location>
</feature>
<accession>A0A812DLL6</accession>
<dbReference type="InterPro" id="IPR016098">
    <property type="entry name" value="CAP/MinC_C"/>
</dbReference>
<evidence type="ECO:0000256" key="3">
    <source>
        <dbReference type="ARBA" id="ARBA00022475"/>
    </source>
</evidence>
<comment type="subcellular location">
    <subcellularLocation>
        <location evidence="1">Cell membrane</location>
        <topology evidence="1">Peripheral membrane protein</topology>
    </subcellularLocation>
</comment>
<dbReference type="GO" id="GO:0000902">
    <property type="term" value="P:cell morphogenesis"/>
    <property type="evidence" value="ECO:0007669"/>
    <property type="project" value="TreeGrafter"/>
</dbReference>
<dbReference type="InterPro" id="IPR036223">
    <property type="entry name" value="CAP_C_sf"/>
</dbReference>
<feature type="transmembrane region" description="Helical" evidence="6">
    <location>
        <begin position="841"/>
        <end position="867"/>
    </location>
</feature>
<feature type="transmembrane region" description="Helical" evidence="6">
    <location>
        <begin position="585"/>
        <end position="603"/>
    </location>
</feature>
<evidence type="ECO:0000256" key="4">
    <source>
        <dbReference type="ARBA" id="ARBA00023136"/>
    </source>
</evidence>
<evidence type="ECO:0000313" key="9">
    <source>
        <dbReference type="Proteomes" id="UP000597762"/>
    </source>
</evidence>
<dbReference type="GO" id="GO:0007015">
    <property type="term" value="P:actin filament organization"/>
    <property type="evidence" value="ECO:0007669"/>
    <property type="project" value="TreeGrafter"/>
</dbReference>
<feature type="transmembrane region" description="Helical" evidence="6">
    <location>
        <begin position="736"/>
        <end position="757"/>
    </location>
</feature>
<evidence type="ECO:0000256" key="1">
    <source>
        <dbReference type="ARBA" id="ARBA00004202"/>
    </source>
</evidence>
<sequence>MSSEQLLKAVDRLETVATRLEKLACSTGKSAQSNADDVLPPFVVAYDDLMKGNLAKYVSLSTQIEGNVKCQADLVLEAFQAQRSFLVQVSRSKQPPQNQLIALLNPTSSKIQAVQDIREKNRGDAFFNHLSGISESISALGWVGSNKPFPFIKEMADSALFYTNRVLKDFKEKDQTHVDWTKAWIGTLGDLRDYTKQYHTTGVSWNPQGGDVKMPPTGPAGFTAPPPPPPPPPPMDDDDISNAQVDIDRDALFKELSKGTEITKGLRKVTDDMKTHKNPSLRKGPAPYKTATAPQPFKPVGGTKNVVAPKTPVLELQDKKWVVEHHHGNHNISITETNIKHTVYIYNCRECTIQVTGKINSIVVDGCKKTGVVFDDVISAVEFINCERVQTQVTGKVPTVSIEKTDGCMVYLSSTSLETEIVTAKCSEINVLMPQENGDYVEYYIPEQFKSTWNGKSMVTVCSDNKNQTKPAIFPVFLFLLSFSLTSYLSSITTLIPSPLCSILTCYHNSFTCSYFFSLSLSHSPTFPPSQPLFLLLSLAFLPAIITPSHVLISSLCLSAFSYFSSITTLIPSPLSSILTCYHNSFTCSYFFLCLSRILLPFLHHNPYSFSSLAFLPAIITPSCSYFFSVSLAFSYLSSITTLIPSPLSSILTCYHNSFTCSYFFLSVSLAFSYLSSITTLIPSPLSSILTCYHNSFTCSYFFSLSLTFSYLSSITTLILSLSLAFLPAIITPSHVLISSLSLSTFSYLSSITTLIPSPLSSILTCYHNSFTSFLPAIITPSHVLISFSVSLAFSYFSSITTLIPSPLSSILTCYHNSFTCSYFFSLSLSHSPTFPPSQPLFLLLSLAFLPAIITPSHVLISSLCLSRDSPTFPPSQPLFLLLSLAFLPAIITPSHVLISSLCLSAFSYLSSITTLIPSLSLAFLPAIITPSHVLISSLCLSRAFLLPFLHHNPYSFSSL</sequence>
<dbReference type="Proteomes" id="UP000597762">
    <property type="component" value="Unassembled WGS sequence"/>
</dbReference>
<dbReference type="GO" id="GO:0003779">
    <property type="term" value="F:actin binding"/>
    <property type="evidence" value="ECO:0007669"/>
    <property type="project" value="InterPro"/>
</dbReference>
<dbReference type="GO" id="GO:0005886">
    <property type="term" value="C:plasma membrane"/>
    <property type="evidence" value="ECO:0007669"/>
    <property type="project" value="UniProtKB-SubCell"/>
</dbReference>
<dbReference type="PANTHER" id="PTHR10652">
    <property type="entry name" value="ADENYLYL CYCLASE-ASSOCIATED PROTEIN"/>
    <property type="match status" value="1"/>
</dbReference>
<dbReference type="SUPFAM" id="SSF101278">
    <property type="entry name" value="N-terminal domain of adenylylcyclase associated protein, CAP"/>
    <property type="match status" value="1"/>
</dbReference>
<protein>
    <submittedName>
        <fullName evidence="8">CAP1_2</fullName>
    </submittedName>
</protein>
<dbReference type="Gene3D" id="2.160.20.70">
    <property type="match status" value="1"/>
</dbReference>
<dbReference type="InterPro" id="IPR013912">
    <property type="entry name" value="Adenylate_cyclase-assoc_CAP_C"/>
</dbReference>
<dbReference type="SUPFAM" id="SSF69340">
    <property type="entry name" value="C-terminal domain of adenylylcyclase associated protein"/>
    <property type="match status" value="1"/>
</dbReference>
<dbReference type="Gene3D" id="1.25.40.330">
    <property type="entry name" value="Adenylate cyclase-associated CAP, N-terminal domain"/>
    <property type="match status" value="1"/>
</dbReference>
<dbReference type="InterPro" id="IPR036222">
    <property type="entry name" value="CAP_N_sf"/>
</dbReference>
<feature type="transmembrane region" description="Helical" evidence="6">
    <location>
        <begin position="777"/>
        <end position="797"/>
    </location>
</feature>
<dbReference type="Pfam" id="PF21938">
    <property type="entry name" value="CAP_N"/>
    <property type="match status" value="1"/>
</dbReference>
<feature type="region of interest" description="Disordered" evidence="5">
    <location>
        <begin position="271"/>
        <end position="303"/>
    </location>
</feature>
<keyword evidence="3" id="KW-1003">Cell membrane</keyword>
<feature type="transmembrane region" description="Helical" evidence="6">
    <location>
        <begin position="906"/>
        <end position="925"/>
    </location>
</feature>
<comment type="caution">
    <text evidence="8">The sequence shown here is derived from an EMBL/GenBank/DDBJ whole genome shotgun (WGS) entry which is preliminary data.</text>
</comment>
<keyword evidence="6" id="KW-0812">Transmembrane</keyword>
<keyword evidence="9" id="KW-1185">Reference proteome</keyword>
<dbReference type="FunFam" id="2.160.20.70:FF:000001">
    <property type="entry name" value="Adenylyl cyclase-associated protein"/>
    <property type="match status" value="1"/>
</dbReference>
<feature type="compositionally biased region" description="Pro residues" evidence="5">
    <location>
        <begin position="224"/>
        <end position="234"/>
    </location>
</feature>
<feature type="region of interest" description="Disordered" evidence="5">
    <location>
        <begin position="205"/>
        <end position="237"/>
    </location>
</feature>
<dbReference type="InterPro" id="IPR006599">
    <property type="entry name" value="CARP_motif"/>
</dbReference>
<feature type="transmembrane region" description="Helical" evidence="6">
    <location>
        <begin position="658"/>
        <end position="682"/>
    </location>
</feature>
<dbReference type="AlphaFoldDB" id="A0A812DLL6"/>
<dbReference type="InterPro" id="IPR001837">
    <property type="entry name" value="Adenylate_cyclase-assoc_CAP"/>
</dbReference>
<evidence type="ECO:0000313" key="8">
    <source>
        <dbReference type="EMBL" id="CAE1306353.1"/>
    </source>
</evidence>
<feature type="transmembrane region" description="Helical" evidence="6">
    <location>
        <begin position="615"/>
        <end position="637"/>
    </location>
</feature>
<dbReference type="FunFam" id="1.25.40.330:FF:000001">
    <property type="entry name" value="Adenylyl cyclase-associated protein"/>
    <property type="match status" value="1"/>
</dbReference>
<feature type="transmembrane region" description="Helical" evidence="6">
    <location>
        <begin position="702"/>
        <end position="727"/>
    </location>
</feature>
<dbReference type="SMART" id="SM00673">
    <property type="entry name" value="CARP"/>
    <property type="match status" value="2"/>
</dbReference>
<dbReference type="EMBL" id="CAHIKZ030004020">
    <property type="protein sequence ID" value="CAE1306353.1"/>
    <property type="molecule type" value="Genomic_DNA"/>
</dbReference>
<evidence type="ECO:0000256" key="6">
    <source>
        <dbReference type="SAM" id="Phobius"/>
    </source>
</evidence>
<dbReference type="GO" id="GO:0008179">
    <property type="term" value="F:adenylate cyclase binding"/>
    <property type="evidence" value="ECO:0007669"/>
    <property type="project" value="TreeGrafter"/>
</dbReference>
<dbReference type="InterPro" id="IPR053950">
    <property type="entry name" value="CAP_N"/>
</dbReference>
<keyword evidence="6" id="KW-1133">Transmembrane helix</keyword>
<dbReference type="PANTHER" id="PTHR10652:SF0">
    <property type="entry name" value="ADENYLYL CYCLASE-ASSOCIATED PROTEIN"/>
    <property type="match status" value="1"/>
</dbReference>
<feature type="transmembrane region" description="Helical" evidence="6">
    <location>
        <begin position="879"/>
        <end position="900"/>
    </location>
</feature>
<dbReference type="PROSITE" id="PS51329">
    <property type="entry name" value="C_CAP_COFACTOR_C"/>
    <property type="match status" value="1"/>
</dbReference>
<gene>
    <name evidence="8" type="ORF">SPHA_58628</name>
</gene>
<dbReference type="Pfam" id="PF08603">
    <property type="entry name" value="CAP_C"/>
    <property type="match status" value="1"/>
</dbReference>
<dbReference type="OrthoDB" id="1601at2759"/>
<evidence type="ECO:0000256" key="5">
    <source>
        <dbReference type="SAM" id="MobiDB-lite"/>
    </source>
</evidence>
<name>A0A812DLL6_ACAPH</name>
<organism evidence="8 9">
    <name type="scientific">Acanthosepion pharaonis</name>
    <name type="common">Pharaoh cuttlefish</name>
    <name type="synonym">Sepia pharaonis</name>
    <dbReference type="NCBI Taxonomy" id="158019"/>
    <lineage>
        <taxon>Eukaryota</taxon>
        <taxon>Metazoa</taxon>
        <taxon>Spiralia</taxon>
        <taxon>Lophotrochozoa</taxon>
        <taxon>Mollusca</taxon>
        <taxon>Cephalopoda</taxon>
        <taxon>Coleoidea</taxon>
        <taxon>Decapodiformes</taxon>
        <taxon>Sepiida</taxon>
        <taxon>Sepiina</taxon>
        <taxon>Sepiidae</taxon>
        <taxon>Acanthosepion</taxon>
    </lineage>
</organism>
<feature type="transmembrane region" description="Helical" evidence="6">
    <location>
        <begin position="533"/>
        <end position="564"/>
    </location>
</feature>